<dbReference type="GO" id="GO:0003723">
    <property type="term" value="F:RNA binding"/>
    <property type="evidence" value="ECO:0007669"/>
    <property type="project" value="UniProtKB-KW"/>
</dbReference>
<feature type="compositionally biased region" description="Low complexity" evidence="3">
    <location>
        <begin position="397"/>
        <end position="410"/>
    </location>
</feature>
<keyword evidence="1" id="KW-0677">Repeat</keyword>
<feature type="domain" description="RRM" evidence="4">
    <location>
        <begin position="4"/>
        <end position="72"/>
    </location>
</feature>
<dbReference type="Gene3D" id="3.30.70.330">
    <property type="match status" value="3"/>
</dbReference>
<feature type="compositionally biased region" description="Gly residues" evidence="3">
    <location>
        <begin position="835"/>
        <end position="849"/>
    </location>
</feature>
<feature type="compositionally biased region" description="Basic and acidic residues" evidence="3">
    <location>
        <begin position="241"/>
        <end position="264"/>
    </location>
</feature>
<dbReference type="SMART" id="SM00360">
    <property type="entry name" value="RRM"/>
    <property type="match status" value="2"/>
</dbReference>
<dbReference type="Proteomes" id="UP000025227">
    <property type="component" value="Unplaced"/>
</dbReference>
<feature type="compositionally biased region" description="Low complexity" evidence="3">
    <location>
        <begin position="156"/>
        <end position="183"/>
    </location>
</feature>
<keyword evidence="5" id="KW-1185">Reference proteome</keyword>
<dbReference type="InterPro" id="IPR012677">
    <property type="entry name" value="Nucleotide-bd_a/b_plait_sf"/>
</dbReference>
<feature type="compositionally biased region" description="Basic and acidic residues" evidence="3">
    <location>
        <begin position="890"/>
        <end position="908"/>
    </location>
</feature>
<dbReference type="CDD" id="cd12510">
    <property type="entry name" value="RRM1_RBM12_like"/>
    <property type="match status" value="1"/>
</dbReference>
<accession>A0A7I4XTV3</accession>
<feature type="compositionally biased region" description="Pro residues" evidence="3">
    <location>
        <begin position="467"/>
        <end position="482"/>
    </location>
</feature>
<evidence type="ECO:0000256" key="2">
    <source>
        <dbReference type="ARBA" id="ARBA00022884"/>
    </source>
</evidence>
<feature type="region of interest" description="Disordered" evidence="3">
    <location>
        <begin position="615"/>
        <end position="684"/>
    </location>
</feature>
<dbReference type="OMA" id="FGRQKKE"/>
<feature type="compositionally biased region" description="Basic and acidic residues" evidence="3">
    <location>
        <begin position="620"/>
        <end position="629"/>
    </location>
</feature>
<dbReference type="WBParaSite" id="HCON_00002600-00001">
    <property type="protein sequence ID" value="HCON_00002600-00001"/>
    <property type="gene ID" value="HCON_00002600"/>
</dbReference>
<dbReference type="InterPro" id="IPR000504">
    <property type="entry name" value="RRM_dom"/>
</dbReference>
<keyword evidence="2" id="KW-0694">RNA-binding</keyword>
<name>A0A7I4XTV3_HAECO</name>
<dbReference type="OrthoDB" id="2588702at2759"/>
<feature type="domain" description="RRM" evidence="4">
    <location>
        <begin position="928"/>
        <end position="1001"/>
    </location>
</feature>
<evidence type="ECO:0000313" key="5">
    <source>
        <dbReference type="Proteomes" id="UP000025227"/>
    </source>
</evidence>
<dbReference type="InterPro" id="IPR050666">
    <property type="entry name" value="ESRP"/>
</dbReference>
<reference evidence="6" key="1">
    <citation type="submission" date="2020-12" db="UniProtKB">
        <authorList>
            <consortium name="WormBaseParasite"/>
        </authorList>
    </citation>
    <scope>IDENTIFICATION</scope>
    <source>
        <strain evidence="6">MHco3</strain>
    </source>
</reference>
<evidence type="ECO:0000313" key="6">
    <source>
        <dbReference type="WBParaSite" id="HCON_00002600-00001"/>
    </source>
</evidence>
<organism evidence="5 6">
    <name type="scientific">Haemonchus contortus</name>
    <name type="common">Barber pole worm</name>
    <dbReference type="NCBI Taxonomy" id="6289"/>
    <lineage>
        <taxon>Eukaryota</taxon>
        <taxon>Metazoa</taxon>
        <taxon>Ecdysozoa</taxon>
        <taxon>Nematoda</taxon>
        <taxon>Chromadorea</taxon>
        <taxon>Rhabditida</taxon>
        <taxon>Rhabditina</taxon>
        <taxon>Rhabditomorpha</taxon>
        <taxon>Strongyloidea</taxon>
        <taxon>Trichostrongylidae</taxon>
        <taxon>Haemonchus</taxon>
    </lineage>
</organism>
<feature type="compositionally biased region" description="Low complexity" evidence="3">
    <location>
        <begin position="226"/>
        <end position="235"/>
    </location>
</feature>
<dbReference type="SUPFAM" id="SSF54928">
    <property type="entry name" value="RNA-binding domain, RBD"/>
    <property type="match status" value="3"/>
</dbReference>
<dbReference type="CDD" id="cd12254">
    <property type="entry name" value="RRM_hnRNPH_ESRPs_RBM12_like"/>
    <property type="match status" value="1"/>
</dbReference>
<feature type="compositionally biased region" description="Basic residues" evidence="3">
    <location>
        <begin position="630"/>
        <end position="679"/>
    </location>
</feature>
<evidence type="ECO:0000256" key="3">
    <source>
        <dbReference type="SAM" id="MobiDB-lite"/>
    </source>
</evidence>
<sequence>MSVIIRLQLLPLSANAADVRAFFSGLRIPDGAVHIVGGDDGDAFIGFATDEDARQAMRRDRGQIHGEEVRLFLSSRAEMNDVITRAKAAVLGLRVPSPKVPDQSPVHQEPIQNWQATTSPAQPQYASPPAPEHPIKPSSFAPDPAEFNKPLYMRGPPQQQHIQQQQQYQQSEPQQPLQQQQPPLHHPEQHQRYPPSTHSAPENPHNGDYRGNGRGYPTGPMDNGYPPAQQAQQNNRATMLPREEMYDRKYPPAEPKRYPPDVPHRPPYHSNQPEQRLPDTAPRFFSAPPRNPNVNRPVPPGMTMPPRGIPNQSPREDQKPIGNDGGYGPPRSSYGGPPGHPRGPTGPVQSNRSMEESGDTAVYQQERYNGPVALQQDDRRPSGGPRALFPAINRQDGPPVNSGGSSGPPSHHNKRSDWRDDNGQSYGGNAPPWQSNHMQKPGPNSGPPMRKPLISKTPAPYNSEKPGIPPLVPSGGRPPIPPSQSMRQPQPPMTRTPLLGPNFGNGPNAARAPPTVPKYVELSRLPTEMLRPAVLEQFLRPSVPLQVSSVKVVYSSQGIHMNTLVRFDNPADADAVLARDGELGIRVRPTTKTTFEDAVDGLPPAILSASSMATEALAENADHKRDSEHSRRRSRSRSRDRRRARRDSSPRKRQRSRTRSRDRRSARRSRSRSAPKRSRQAASSTRWCLQLTNVPFRCTEQELIEWMSERVRPSKVTRTFYADGNASDRWIAEFESESLMERAMGIKRLLIGRTVKMCHIENEQADELLKIEDVYGERRKESSEKAANADHRDIKPLMRDVPGFGHGPDRAAPVSFFPAPARGVSAFGPGGYPGAGGAGPAGRGRGMGRGFPPSPFPRDGPRGRGRGSFGGRGGMRGGHSDKPNMNSSHDSAEGHDENQRFEPPKSPEPEPAAATDDLVASLGPKGTVVSCCGFPSDVTMEDVLGFFKGYPVDHNSVRIRMGDDGIPTGECMLAMSSPESSKKAVSVLAGRKLRGQVVSLQLANP</sequence>
<feature type="region of interest" description="Disordered" evidence="3">
    <location>
        <begin position="835"/>
        <end position="913"/>
    </location>
</feature>
<feature type="region of interest" description="Disordered" evidence="3">
    <location>
        <begin position="116"/>
        <end position="495"/>
    </location>
</feature>
<dbReference type="PANTHER" id="PTHR13976">
    <property type="entry name" value="HETEROGENEOUS NUCLEAR RIBONUCLEOPROTEIN-RELATED"/>
    <property type="match status" value="1"/>
</dbReference>
<feature type="compositionally biased region" description="Gly residues" evidence="3">
    <location>
        <begin position="866"/>
        <end position="877"/>
    </location>
</feature>
<dbReference type="AlphaFoldDB" id="A0A7I4XTV3"/>
<protein>
    <submittedName>
        <fullName evidence="6">RRM domain-containing protein</fullName>
    </submittedName>
</protein>
<evidence type="ECO:0000259" key="4">
    <source>
        <dbReference type="SMART" id="SM00360"/>
    </source>
</evidence>
<proteinExistence type="predicted"/>
<evidence type="ECO:0000256" key="1">
    <source>
        <dbReference type="ARBA" id="ARBA00022737"/>
    </source>
</evidence>
<dbReference type="InterPro" id="IPR035979">
    <property type="entry name" value="RBD_domain_sf"/>
</dbReference>